<name>A0A7V1D1M4_9GAMM</name>
<evidence type="ECO:0000313" key="2">
    <source>
        <dbReference type="EMBL" id="HEA18045.1"/>
    </source>
</evidence>
<evidence type="ECO:0000259" key="1">
    <source>
        <dbReference type="PROSITE" id="PS51832"/>
    </source>
</evidence>
<dbReference type="SMART" id="SM00471">
    <property type="entry name" value="HDc"/>
    <property type="match status" value="1"/>
</dbReference>
<organism evidence="2">
    <name type="scientific">Pseudoalteromonas prydzensis</name>
    <dbReference type="NCBI Taxonomy" id="182141"/>
    <lineage>
        <taxon>Bacteria</taxon>
        <taxon>Pseudomonadati</taxon>
        <taxon>Pseudomonadota</taxon>
        <taxon>Gammaproteobacteria</taxon>
        <taxon>Alteromonadales</taxon>
        <taxon>Pseudoalteromonadaceae</taxon>
        <taxon>Pseudoalteromonas</taxon>
    </lineage>
</organism>
<dbReference type="InterPro" id="IPR037522">
    <property type="entry name" value="HD_GYP_dom"/>
</dbReference>
<dbReference type="RefSeq" id="WP_304183917.1">
    <property type="nucleotide sequence ID" value="NZ_DRGM01000170.1"/>
</dbReference>
<dbReference type="GO" id="GO:0008081">
    <property type="term" value="F:phosphoric diester hydrolase activity"/>
    <property type="evidence" value="ECO:0007669"/>
    <property type="project" value="UniProtKB-ARBA"/>
</dbReference>
<dbReference type="Proteomes" id="UP000886188">
    <property type="component" value="Unassembled WGS sequence"/>
</dbReference>
<comment type="caution">
    <text evidence="2">The sequence shown here is derived from an EMBL/GenBank/DDBJ whole genome shotgun (WGS) entry which is preliminary data.</text>
</comment>
<dbReference type="Pfam" id="PF13487">
    <property type="entry name" value="HD_5"/>
    <property type="match status" value="1"/>
</dbReference>
<dbReference type="EMBL" id="DRGM01000170">
    <property type="protein sequence ID" value="HEA18045.1"/>
    <property type="molecule type" value="Genomic_DNA"/>
</dbReference>
<dbReference type="SUPFAM" id="SSF109604">
    <property type="entry name" value="HD-domain/PDEase-like"/>
    <property type="match status" value="1"/>
</dbReference>
<dbReference type="PANTHER" id="PTHR43155">
    <property type="entry name" value="CYCLIC DI-GMP PHOSPHODIESTERASE PA4108-RELATED"/>
    <property type="match status" value="1"/>
</dbReference>
<dbReference type="PANTHER" id="PTHR43155:SF2">
    <property type="entry name" value="CYCLIC DI-GMP PHOSPHODIESTERASE PA4108"/>
    <property type="match status" value="1"/>
</dbReference>
<dbReference type="CDD" id="cd00077">
    <property type="entry name" value="HDc"/>
    <property type="match status" value="1"/>
</dbReference>
<sequence length="407" mass="45884">MLITLPISELVPGMFVDSVSKQFEGVDSIKIKTRGLVRDKSIIKRLMSEGVQELLIDFTQSDVSVPTKYQLKPDAELVTKADIKPKKAKIKKIISVEQEFAKATVSYDQHNRNLQSLYGDVTSGLKMNIALLDDIAKDIVSSVFRNHNAMTILTRLKDKHMYNWRHMTNCAIFVTVFAKYLGYKENIVHELAMGALLHDLGQAKLPQGIFSKPEKVNKLEMQAIKKHVAQSLGLVKGEKGITPLMLDMIVNHHERLDGSGYPRGLQGEKLSRPARIMAIVDVYDAMTADRPHQLGDEPINALRYLLANKQMFDSELVQRFIKCLGVHPVGTIVKLTNERLALVTEGNHQNPIQPKVKVFYNAKHKHHVTAKDVDLTSVEHDLKIVASIKPLDYQLNLARLLKEHLLV</sequence>
<proteinExistence type="predicted"/>
<accession>A0A7V1D1M4</accession>
<dbReference type="PROSITE" id="PS51832">
    <property type="entry name" value="HD_GYP"/>
    <property type="match status" value="1"/>
</dbReference>
<reference evidence="2" key="1">
    <citation type="journal article" date="2020" name="mSystems">
        <title>Genome- and Community-Level Interaction Insights into Carbon Utilization and Element Cycling Functions of Hydrothermarchaeota in Hydrothermal Sediment.</title>
        <authorList>
            <person name="Zhou Z."/>
            <person name="Liu Y."/>
            <person name="Xu W."/>
            <person name="Pan J."/>
            <person name="Luo Z.H."/>
            <person name="Li M."/>
        </authorList>
    </citation>
    <scope>NUCLEOTIDE SEQUENCE [LARGE SCALE GENOMIC DNA]</scope>
    <source>
        <strain evidence="2">HyVt-346</strain>
    </source>
</reference>
<gene>
    <name evidence="2" type="ORF">ENH88_16695</name>
</gene>
<dbReference type="Pfam" id="PF11871">
    <property type="entry name" value="DUF3391"/>
    <property type="match status" value="1"/>
</dbReference>
<dbReference type="AlphaFoldDB" id="A0A7V1D1M4"/>
<dbReference type="InterPro" id="IPR003607">
    <property type="entry name" value="HD/PDEase_dom"/>
</dbReference>
<dbReference type="InterPro" id="IPR021812">
    <property type="entry name" value="DUF3391"/>
</dbReference>
<dbReference type="Gene3D" id="1.10.3210.10">
    <property type="entry name" value="Hypothetical protein af1432"/>
    <property type="match status" value="1"/>
</dbReference>
<protein>
    <submittedName>
        <fullName evidence="2">HD-GYP domain-containing protein</fullName>
    </submittedName>
</protein>
<feature type="domain" description="HD-GYP" evidence="1">
    <location>
        <begin position="141"/>
        <end position="336"/>
    </location>
</feature>